<dbReference type="Pfam" id="PF12698">
    <property type="entry name" value="ABC2_membrane_3"/>
    <property type="match status" value="1"/>
</dbReference>
<comment type="similarity">
    <text evidence="2">Belongs to the ABC-2 integral membrane protein family.</text>
</comment>
<feature type="transmembrane region" description="Helical" evidence="8">
    <location>
        <begin position="260"/>
        <end position="283"/>
    </location>
</feature>
<dbReference type="InterPro" id="IPR047817">
    <property type="entry name" value="ABC2_TM_bact-type"/>
</dbReference>
<reference evidence="10 11" key="1">
    <citation type="submission" date="2024-02" db="EMBL/GenBank/DDBJ databases">
        <title>The whole genome sequence of five bacterial samples isolated from Abu Dhabi Sabkha-shore region.</title>
        <authorList>
            <person name="Sudalaimuthuasari N."/>
            <person name="Sarfraz B."/>
            <person name="Tuyisabe J.D."/>
            <person name="Mugisha Ntwali L.D.M."/>
            <person name="Ali A.I.A.A."/>
            <person name="Almansoori S.Z.A."/>
            <person name="Alajami H.S.A."/>
            <person name="Almeqbaali A.A.S."/>
            <person name="Kundu B."/>
            <person name="Saeed E.E."/>
            <person name="Sukumarinath V."/>
            <person name="Mishra A.K."/>
            <person name="Hazzouri K.M."/>
            <person name="Almaskari R."/>
            <person name="Sharma A.K."/>
            <person name="Amiri K.M.A."/>
        </authorList>
    </citation>
    <scope>NUCLEOTIDE SEQUENCE [LARGE SCALE GENOMIC DNA]</scope>
    <source>
        <strain evidence="11">kcgeb_sd</strain>
    </source>
</reference>
<feature type="domain" description="ABC transmembrane type-2" evidence="9">
    <location>
        <begin position="143"/>
        <end position="373"/>
    </location>
</feature>
<evidence type="ECO:0000256" key="2">
    <source>
        <dbReference type="ARBA" id="ARBA00007783"/>
    </source>
</evidence>
<dbReference type="Proteomes" id="UP001335183">
    <property type="component" value="Chromosome"/>
</dbReference>
<evidence type="ECO:0000256" key="1">
    <source>
        <dbReference type="ARBA" id="ARBA00004651"/>
    </source>
</evidence>
<keyword evidence="6 8" id="KW-1133">Transmembrane helix</keyword>
<gene>
    <name evidence="10" type="ORF">V5F89_00530</name>
</gene>
<feature type="transmembrane region" description="Helical" evidence="8">
    <location>
        <begin position="179"/>
        <end position="202"/>
    </location>
</feature>
<dbReference type="RefSeq" id="WP_338446323.1">
    <property type="nucleotide sequence ID" value="NZ_CP144918.1"/>
</dbReference>
<dbReference type="EMBL" id="CP144918">
    <property type="protein sequence ID" value="WWA47433.1"/>
    <property type="molecule type" value="Genomic_DNA"/>
</dbReference>
<dbReference type="PROSITE" id="PS51012">
    <property type="entry name" value="ABC_TM2"/>
    <property type="match status" value="1"/>
</dbReference>
<dbReference type="PANTHER" id="PTHR30294:SF29">
    <property type="entry name" value="MULTIDRUG ABC TRANSPORTER PERMEASE YBHS-RELATED"/>
    <property type="match status" value="1"/>
</dbReference>
<comment type="subcellular location">
    <subcellularLocation>
        <location evidence="1">Cell membrane</location>
        <topology evidence="1">Multi-pass membrane protein</topology>
    </subcellularLocation>
</comment>
<keyword evidence="11" id="KW-1185">Reference proteome</keyword>
<evidence type="ECO:0000313" key="10">
    <source>
        <dbReference type="EMBL" id="WWA47433.1"/>
    </source>
</evidence>
<sequence>MTGRLSMRRLGALTVKETAQIVRDPSTALIAIVLPVLLLFLFGYAVNLDSSKSRIGLVVHGTSADAHSLAGAFRASPFFEVTSAHTVAPLKARLVAGELRGIVVIPEDFGRGRARGAAPPIQIVVDGSQPNVANFTRAYAEGVQRTWAANEAAAEGRTAAAPVELSLRYWYNPALASRFFLVPGAIAIVMTMIGTLLTSLVIAREWERGTMEAMMATPMRMTEFLASKIVPYFVLALLSMAICTALALIAFGVPFRGSVAALLAISVAYLMPSLGQGLLISAATRNQFIASQVALLTGFLPSFMLSGFLFEIASMPRAIQLISYAVPARYFIPGLQTVFLVGDVWALLLPRIAIMLAFGALFFVLCFRITRRSLDR</sequence>
<keyword evidence="4" id="KW-1003">Cell membrane</keyword>
<keyword evidence="3" id="KW-0813">Transport</keyword>
<evidence type="ECO:0000256" key="4">
    <source>
        <dbReference type="ARBA" id="ARBA00022475"/>
    </source>
</evidence>
<feature type="transmembrane region" description="Helical" evidence="8">
    <location>
        <begin position="348"/>
        <end position="367"/>
    </location>
</feature>
<evidence type="ECO:0000256" key="3">
    <source>
        <dbReference type="ARBA" id="ARBA00022448"/>
    </source>
</evidence>
<organism evidence="10 11">
    <name type="scientific">Pelagerythrobacter marensis</name>
    <dbReference type="NCBI Taxonomy" id="543877"/>
    <lineage>
        <taxon>Bacteria</taxon>
        <taxon>Pseudomonadati</taxon>
        <taxon>Pseudomonadota</taxon>
        <taxon>Alphaproteobacteria</taxon>
        <taxon>Sphingomonadales</taxon>
        <taxon>Erythrobacteraceae</taxon>
        <taxon>Pelagerythrobacter</taxon>
    </lineage>
</organism>
<keyword evidence="7 8" id="KW-0472">Membrane</keyword>
<keyword evidence="5 8" id="KW-0812">Transmembrane</keyword>
<name>A0ABZ2D7U0_9SPHN</name>
<evidence type="ECO:0000256" key="8">
    <source>
        <dbReference type="SAM" id="Phobius"/>
    </source>
</evidence>
<dbReference type="InterPro" id="IPR051449">
    <property type="entry name" value="ABC-2_transporter_component"/>
</dbReference>
<feature type="transmembrane region" description="Helical" evidence="8">
    <location>
        <begin position="229"/>
        <end position="253"/>
    </location>
</feature>
<proteinExistence type="inferred from homology"/>
<evidence type="ECO:0000256" key="5">
    <source>
        <dbReference type="ARBA" id="ARBA00022692"/>
    </source>
</evidence>
<feature type="transmembrane region" description="Helical" evidence="8">
    <location>
        <begin position="289"/>
        <end position="310"/>
    </location>
</feature>
<protein>
    <submittedName>
        <fullName evidence="10">ABC transporter permease</fullName>
    </submittedName>
</protein>
<dbReference type="InterPro" id="IPR013525">
    <property type="entry name" value="ABC2_TM"/>
</dbReference>
<accession>A0ABZ2D7U0</accession>
<feature type="transmembrane region" description="Helical" evidence="8">
    <location>
        <begin position="28"/>
        <end position="46"/>
    </location>
</feature>
<evidence type="ECO:0000256" key="7">
    <source>
        <dbReference type="ARBA" id="ARBA00023136"/>
    </source>
</evidence>
<evidence type="ECO:0000259" key="9">
    <source>
        <dbReference type="PROSITE" id="PS51012"/>
    </source>
</evidence>
<evidence type="ECO:0000256" key="6">
    <source>
        <dbReference type="ARBA" id="ARBA00022989"/>
    </source>
</evidence>
<evidence type="ECO:0000313" key="11">
    <source>
        <dbReference type="Proteomes" id="UP001335183"/>
    </source>
</evidence>
<dbReference type="PANTHER" id="PTHR30294">
    <property type="entry name" value="MEMBRANE COMPONENT OF ABC TRANSPORTER YHHJ-RELATED"/>
    <property type="match status" value="1"/>
</dbReference>